<reference evidence="3" key="1">
    <citation type="submission" date="2014-05" db="EMBL/GenBank/DDBJ databases">
        <title>ATOL: Assembling a taxonomically balanced genome-scale reconstruction of the evolutionary history of the Enterobacteriaceae.</title>
        <authorList>
            <person name="Plunkett G. III"/>
            <person name="Neeno-Eckwall E.C."/>
            <person name="Glasner J.D."/>
            <person name="Perna N.T."/>
        </authorList>
    </citation>
    <scope>NUCLEOTIDE SEQUENCE [LARGE SCALE GENOMIC DNA]</scope>
    <source>
        <strain evidence="3">ATCC 49490</strain>
    </source>
</reference>
<feature type="domain" description="ImpA C-terminal" evidence="1">
    <location>
        <begin position="2"/>
        <end position="121"/>
    </location>
</feature>
<keyword evidence="3" id="KW-1185">Reference proteome</keyword>
<evidence type="ECO:0000313" key="3">
    <source>
        <dbReference type="Proteomes" id="UP000028630"/>
    </source>
</evidence>
<dbReference type="Pfam" id="PF12486">
    <property type="entry name" value="VasL"/>
    <property type="match status" value="1"/>
</dbReference>
<organism evidence="2 3">
    <name type="scientific">Trabulsiella guamensis ATCC 49490</name>
    <dbReference type="NCBI Taxonomy" id="1005994"/>
    <lineage>
        <taxon>Bacteria</taxon>
        <taxon>Pseudomonadati</taxon>
        <taxon>Pseudomonadota</taxon>
        <taxon>Gammaproteobacteria</taxon>
        <taxon>Enterobacterales</taxon>
        <taxon>Enterobacteriaceae</taxon>
        <taxon>Trabulsiella</taxon>
    </lineage>
</organism>
<gene>
    <name evidence="2" type="ORF">GTGU_00356</name>
</gene>
<dbReference type="AlphaFoldDB" id="A0A085APM4"/>
<sequence>MEQTRHLYPDSELSEKISARWQSKLIANSLPDTSLTGWHKGFTELQKLQDRLNQLDEQKGKYLTVSELKTTVFSISKAFNDGVPAEELIRQLRTTSQNQPLSQDLLNRTALKLRQLNNSYMMVTSDRAAMTQQQ</sequence>
<dbReference type="eggNOG" id="COG3515">
    <property type="taxonomic scope" value="Bacteria"/>
</dbReference>
<accession>A0A085APM4</accession>
<dbReference type="Proteomes" id="UP000028630">
    <property type="component" value="Unassembled WGS sequence"/>
</dbReference>
<comment type="caution">
    <text evidence="2">The sequence shown here is derived from an EMBL/GenBank/DDBJ whole genome shotgun (WGS) entry which is preliminary data.</text>
</comment>
<dbReference type="EMBL" id="JMTB01000021">
    <property type="protein sequence ID" value="KFC12169.1"/>
    <property type="molecule type" value="Genomic_DNA"/>
</dbReference>
<evidence type="ECO:0000313" key="2">
    <source>
        <dbReference type="EMBL" id="KFC12169.1"/>
    </source>
</evidence>
<dbReference type="InterPro" id="IPR021069">
    <property type="entry name" value="ImpA_C"/>
</dbReference>
<evidence type="ECO:0000259" key="1">
    <source>
        <dbReference type="Pfam" id="PF12486"/>
    </source>
</evidence>
<protein>
    <submittedName>
        <fullName evidence="2">HecB family protein</fullName>
    </submittedName>
</protein>
<name>A0A085APM4_9ENTR</name>
<proteinExistence type="predicted"/>